<proteinExistence type="predicted"/>
<protein>
    <submittedName>
        <fullName evidence="1">Uncharacterized protein</fullName>
    </submittedName>
</protein>
<dbReference type="STRING" id="1524460.IX84_05940"/>
<keyword evidence="2" id="KW-1185">Reference proteome</keyword>
<accession>A0A098S8R3</accession>
<sequence length="240" mass="26342">MQISTLIFALVGLLALPLSAQYHSPFSISAGAYLSIGSWSRESDYGPDAAKQLPSLEDGPGVQVAGRWLPMGKSLGVSVMVGFQPAQAAVGDMYDRLAQVRHEAVSNAGSDWWLLGGPTLLLREGPNGDRVFFNLLGGYRQVRMEDITETFISLSDLKYRENLYRFTGEGGWMIMPGICAEAPLFGPVSLQVSANYTYAEVKQRVERLNVFGPTRPSVYPQQLTLRQHAFFGTLGFTVEL</sequence>
<dbReference type="Proteomes" id="UP000029736">
    <property type="component" value="Unassembled WGS sequence"/>
</dbReference>
<evidence type="ECO:0000313" key="1">
    <source>
        <dbReference type="EMBL" id="KGE88929.1"/>
    </source>
</evidence>
<reference evidence="1 2" key="1">
    <citation type="journal article" date="2014" name="Int. J. Syst. Evol. Microbiol.">
        <title>Phaeodactylibacter xiamenensis gen. nov., sp. nov., a member of the family Saprospiraceae isolated from the marine alga Phaeodactylum tricornutum.</title>
        <authorList>
            <person name="Chen Z.Jr."/>
            <person name="Lei X."/>
            <person name="Lai Q."/>
            <person name="Li Y."/>
            <person name="Zhang B."/>
            <person name="Zhang J."/>
            <person name="Zhang H."/>
            <person name="Yang L."/>
            <person name="Zheng W."/>
            <person name="Tian Y."/>
            <person name="Yu Z."/>
            <person name="Xu H.Jr."/>
            <person name="Zheng T."/>
        </authorList>
    </citation>
    <scope>NUCLEOTIDE SEQUENCE [LARGE SCALE GENOMIC DNA]</scope>
    <source>
        <strain evidence="1 2">KD52</strain>
    </source>
</reference>
<evidence type="ECO:0000313" key="2">
    <source>
        <dbReference type="Proteomes" id="UP000029736"/>
    </source>
</evidence>
<dbReference type="EMBL" id="JPOS01000013">
    <property type="protein sequence ID" value="KGE88929.1"/>
    <property type="molecule type" value="Genomic_DNA"/>
</dbReference>
<dbReference type="RefSeq" id="WP_044217407.1">
    <property type="nucleotide sequence ID" value="NZ_JBKAGJ010000001.1"/>
</dbReference>
<comment type="caution">
    <text evidence="1">The sequence shown here is derived from an EMBL/GenBank/DDBJ whole genome shotgun (WGS) entry which is preliminary data.</text>
</comment>
<organism evidence="1 2">
    <name type="scientific">Phaeodactylibacter xiamenensis</name>
    <dbReference type="NCBI Taxonomy" id="1524460"/>
    <lineage>
        <taxon>Bacteria</taxon>
        <taxon>Pseudomonadati</taxon>
        <taxon>Bacteroidota</taxon>
        <taxon>Saprospiria</taxon>
        <taxon>Saprospirales</taxon>
        <taxon>Haliscomenobacteraceae</taxon>
        <taxon>Phaeodactylibacter</taxon>
    </lineage>
</organism>
<name>A0A098S8R3_9BACT</name>
<gene>
    <name evidence="1" type="ORF">IX84_05940</name>
</gene>
<dbReference type="AlphaFoldDB" id="A0A098S8R3"/>